<dbReference type="Gene3D" id="3.80.10.10">
    <property type="entry name" value="Ribonuclease Inhibitor"/>
    <property type="match status" value="1"/>
</dbReference>
<evidence type="ECO:0008006" key="3">
    <source>
        <dbReference type="Google" id="ProtNLM"/>
    </source>
</evidence>
<accession>A0A6A4H9I9</accession>
<dbReference type="Proteomes" id="UP000799118">
    <property type="component" value="Unassembled WGS sequence"/>
</dbReference>
<sequence length="621" mass="69482">MSDRQYHSSWNKDNSPFASLIGTNHIPSSAELNMLKALLVQPQLELCQLEAEIDRVQNLLTGLLSEKQKLTDYIEAHRALISPIRQIPTETLAEIFVWCLPTEPLYAVRNLNAAELHKTSGAAAAPLVFTIISRDWRRVAVSTPRLWNSLHIYLPPHLSRDDFSRRIAGITSWLQRSGSLPISFSIHEARVDYYATNFPVTCSLGIGSSTGHVHPQLDITVRGENMQSMLRALMPFSSRFGDLSLSLSTLSFSFFHQLSPSSFPTLESLHLYDLGTSRGLSQSSESHDKFATLLSSMPVLRKLDLKQFYARDQKYLSLPCNWGTMTRLAIGDGLIPSKALAILAEMPRLQSLSLQITVNEEMSNSVVHLSELREMQLQVQQLGGRHQPISIPVLASLIDCIQSPSLRSLSLTSLSPLTVSEWPFSGVSLHALEILELDGTFLPMVLTECMSQTPNLITFMLTSRFTSFTLQDSHLSCLTSSPCNLSPLWPRLQNIRILTNKHQVMGRQHHSELVSMTSFTNAALITFLESRSQATYPLKYCDVLYSAQSQTSFSEAELYTLRNLKQNGLKLRIYCHPVPANPNIPYHDSPEGGMPRPENITHINVESDMESRYGHGAVVIL</sequence>
<dbReference type="PANTHER" id="PTHR38926:SF72">
    <property type="entry name" value="IM:7136021-RELATED"/>
    <property type="match status" value="1"/>
</dbReference>
<gene>
    <name evidence="1" type="ORF">BT96DRAFT_923576</name>
</gene>
<dbReference type="AlphaFoldDB" id="A0A6A4H9I9"/>
<dbReference type="InterPro" id="IPR032675">
    <property type="entry name" value="LRR_dom_sf"/>
</dbReference>
<dbReference type="SUPFAM" id="SSF52047">
    <property type="entry name" value="RNI-like"/>
    <property type="match status" value="1"/>
</dbReference>
<organism evidence="1 2">
    <name type="scientific">Gymnopus androsaceus JB14</name>
    <dbReference type="NCBI Taxonomy" id="1447944"/>
    <lineage>
        <taxon>Eukaryota</taxon>
        <taxon>Fungi</taxon>
        <taxon>Dikarya</taxon>
        <taxon>Basidiomycota</taxon>
        <taxon>Agaricomycotina</taxon>
        <taxon>Agaricomycetes</taxon>
        <taxon>Agaricomycetidae</taxon>
        <taxon>Agaricales</taxon>
        <taxon>Marasmiineae</taxon>
        <taxon>Omphalotaceae</taxon>
        <taxon>Gymnopus</taxon>
    </lineage>
</organism>
<keyword evidence="2" id="KW-1185">Reference proteome</keyword>
<reference evidence="1" key="1">
    <citation type="journal article" date="2019" name="Environ. Microbiol.">
        <title>Fungal ecological strategies reflected in gene transcription - a case study of two litter decomposers.</title>
        <authorList>
            <person name="Barbi F."/>
            <person name="Kohler A."/>
            <person name="Barry K."/>
            <person name="Baskaran P."/>
            <person name="Daum C."/>
            <person name="Fauchery L."/>
            <person name="Ihrmark K."/>
            <person name="Kuo A."/>
            <person name="LaButti K."/>
            <person name="Lipzen A."/>
            <person name="Morin E."/>
            <person name="Grigoriev I.V."/>
            <person name="Henrissat B."/>
            <person name="Lindahl B."/>
            <person name="Martin F."/>
        </authorList>
    </citation>
    <scope>NUCLEOTIDE SEQUENCE</scope>
    <source>
        <strain evidence="1">JB14</strain>
    </source>
</reference>
<protein>
    <recommendedName>
        <fullName evidence="3">F-box domain-containing protein</fullName>
    </recommendedName>
</protein>
<evidence type="ECO:0000313" key="1">
    <source>
        <dbReference type="EMBL" id="KAE9394308.1"/>
    </source>
</evidence>
<dbReference type="EMBL" id="ML769552">
    <property type="protein sequence ID" value="KAE9394308.1"/>
    <property type="molecule type" value="Genomic_DNA"/>
</dbReference>
<dbReference type="PANTHER" id="PTHR38926">
    <property type="entry name" value="F-BOX DOMAIN CONTAINING PROTEIN, EXPRESSED"/>
    <property type="match status" value="1"/>
</dbReference>
<proteinExistence type="predicted"/>
<evidence type="ECO:0000313" key="2">
    <source>
        <dbReference type="Proteomes" id="UP000799118"/>
    </source>
</evidence>
<dbReference type="OrthoDB" id="3365698at2759"/>
<name>A0A6A4H9I9_9AGAR</name>